<dbReference type="InterPro" id="IPR036875">
    <property type="entry name" value="Znf_CCHC_sf"/>
</dbReference>
<dbReference type="Pfam" id="PF00098">
    <property type="entry name" value="zf-CCHC"/>
    <property type="match status" value="1"/>
</dbReference>
<feature type="compositionally biased region" description="Polar residues" evidence="2">
    <location>
        <begin position="171"/>
        <end position="180"/>
    </location>
</feature>
<comment type="caution">
    <text evidence="4">The sequence shown here is derived from an EMBL/GenBank/DDBJ whole genome shotgun (WGS) entry which is preliminary data.</text>
</comment>
<sequence length="209" mass="22740">MGTGYPILSVPIGNDSFLPFTHHLPWSIVLDEGFYAVWNDMSTYCRYCHQEGHAVSECPKKRSTRVCWNCHKTGHIAAECSKDNPSKKARKTPTAPTTREDVAEVPPATSRPTETKTPAVLMPSIKRKKSVDSLNGDSPRIHSATVLNNATTSVLLSTQDSLFETFFSEPMDSQNTNRMDTTPDAPPAQGAINATVNNSDASQESASAA</sequence>
<dbReference type="Proteomes" id="UP000716291">
    <property type="component" value="Unassembled WGS sequence"/>
</dbReference>
<protein>
    <recommendedName>
        <fullName evidence="3">CCHC-type domain-containing protein</fullName>
    </recommendedName>
</protein>
<evidence type="ECO:0000313" key="4">
    <source>
        <dbReference type="EMBL" id="KAG1300472.1"/>
    </source>
</evidence>
<proteinExistence type="predicted"/>
<dbReference type="InterPro" id="IPR001878">
    <property type="entry name" value="Znf_CCHC"/>
</dbReference>
<keyword evidence="1" id="KW-0862">Zinc</keyword>
<dbReference type="GO" id="GO:0003676">
    <property type="term" value="F:nucleic acid binding"/>
    <property type="evidence" value="ECO:0007669"/>
    <property type="project" value="InterPro"/>
</dbReference>
<dbReference type="Gene3D" id="4.10.60.10">
    <property type="entry name" value="Zinc finger, CCHC-type"/>
    <property type="match status" value="2"/>
</dbReference>
<evidence type="ECO:0000259" key="3">
    <source>
        <dbReference type="PROSITE" id="PS50158"/>
    </source>
</evidence>
<name>A0A9P6WWX9_RHIOR</name>
<evidence type="ECO:0000256" key="1">
    <source>
        <dbReference type="PROSITE-ProRule" id="PRU00047"/>
    </source>
</evidence>
<dbReference type="AlphaFoldDB" id="A0A9P6WWX9"/>
<evidence type="ECO:0000256" key="2">
    <source>
        <dbReference type="SAM" id="MobiDB-lite"/>
    </source>
</evidence>
<evidence type="ECO:0000313" key="5">
    <source>
        <dbReference type="Proteomes" id="UP000716291"/>
    </source>
</evidence>
<feature type="domain" description="CCHC-type" evidence="3">
    <location>
        <begin position="67"/>
        <end position="82"/>
    </location>
</feature>
<dbReference type="SUPFAM" id="SSF57756">
    <property type="entry name" value="Retrovirus zinc finger-like domains"/>
    <property type="match status" value="1"/>
</dbReference>
<dbReference type="EMBL" id="JAANQT010004104">
    <property type="protein sequence ID" value="KAG1300472.1"/>
    <property type="molecule type" value="Genomic_DNA"/>
</dbReference>
<accession>A0A9P6WWX9</accession>
<organism evidence="4 5">
    <name type="scientific">Rhizopus oryzae</name>
    <name type="common">Mucormycosis agent</name>
    <name type="synonym">Rhizopus arrhizus var. delemar</name>
    <dbReference type="NCBI Taxonomy" id="64495"/>
    <lineage>
        <taxon>Eukaryota</taxon>
        <taxon>Fungi</taxon>
        <taxon>Fungi incertae sedis</taxon>
        <taxon>Mucoromycota</taxon>
        <taxon>Mucoromycotina</taxon>
        <taxon>Mucoromycetes</taxon>
        <taxon>Mucorales</taxon>
        <taxon>Mucorineae</taxon>
        <taxon>Rhizopodaceae</taxon>
        <taxon>Rhizopus</taxon>
    </lineage>
</organism>
<dbReference type="SMART" id="SM00343">
    <property type="entry name" value="ZnF_C2HC"/>
    <property type="match status" value="2"/>
</dbReference>
<keyword evidence="1" id="KW-0479">Metal-binding</keyword>
<keyword evidence="5" id="KW-1185">Reference proteome</keyword>
<dbReference type="GO" id="GO:0008270">
    <property type="term" value="F:zinc ion binding"/>
    <property type="evidence" value="ECO:0007669"/>
    <property type="project" value="UniProtKB-KW"/>
</dbReference>
<keyword evidence="1" id="KW-0863">Zinc-finger</keyword>
<dbReference type="PROSITE" id="PS50158">
    <property type="entry name" value="ZF_CCHC"/>
    <property type="match status" value="1"/>
</dbReference>
<reference evidence="4" key="1">
    <citation type="journal article" date="2020" name="Microb. Genom.">
        <title>Genetic diversity of clinical and environmental Mucorales isolates obtained from an investigation of mucormycosis cases among solid organ transplant recipients.</title>
        <authorList>
            <person name="Nguyen M.H."/>
            <person name="Kaul D."/>
            <person name="Muto C."/>
            <person name="Cheng S.J."/>
            <person name="Richter R.A."/>
            <person name="Bruno V.M."/>
            <person name="Liu G."/>
            <person name="Beyhan S."/>
            <person name="Sundermann A.J."/>
            <person name="Mounaud S."/>
            <person name="Pasculle A.W."/>
            <person name="Nierman W.C."/>
            <person name="Driscoll E."/>
            <person name="Cumbie R."/>
            <person name="Clancy C.J."/>
            <person name="Dupont C.L."/>
        </authorList>
    </citation>
    <scope>NUCLEOTIDE SEQUENCE</scope>
    <source>
        <strain evidence="4">GL11</strain>
    </source>
</reference>
<gene>
    <name evidence="4" type="ORF">G6F64_012669</name>
</gene>
<feature type="region of interest" description="Disordered" evidence="2">
    <location>
        <begin position="170"/>
        <end position="209"/>
    </location>
</feature>
<feature type="region of interest" description="Disordered" evidence="2">
    <location>
        <begin position="81"/>
        <end position="116"/>
    </location>
</feature>
<feature type="compositionally biased region" description="Polar residues" evidence="2">
    <location>
        <begin position="192"/>
        <end position="209"/>
    </location>
</feature>